<comment type="caution">
    <text evidence="2">The sequence shown here is derived from an EMBL/GenBank/DDBJ whole genome shotgun (WGS) entry which is preliminary data.</text>
</comment>
<dbReference type="EMBL" id="JACOOO010000013">
    <property type="protein sequence ID" value="MBC5628661.1"/>
    <property type="molecule type" value="Genomic_DNA"/>
</dbReference>
<evidence type="ECO:0000313" key="3">
    <source>
        <dbReference type="Proteomes" id="UP000596929"/>
    </source>
</evidence>
<dbReference type="InterPro" id="IPR009057">
    <property type="entry name" value="Homeodomain-like_sf"/>
</dbReference>
<organism evidence="2 3">
    <name type="scientific">Clostridium hominis</name>
    <dbReference type="NCBI Taxonomy" id="2763036"/>
    <lineage>
        <taxon>Bacteria</taxon>
        <taxon>Bacillati</taxon>
        <taxon>Bacillota</taxon>
        <taxon>Clostridia</taxon>
        <taxon>Eubacteriales</taxon>
        <taxon>Clostridiaceae</taxon>
        <taxon>Clostridium</taxon>
    </lineage>
</organism>
<proteinExistence type="predicted"/>
<protein>
    <submittedName>
        <fullName evidence="2">Mor transcription activator family protein</fullName>
    </submittedName>
</protein>
<sequence length="93" mass="11112">MSRKSENYRGIYKDMVEVLGHDITLKVYENYKGQQITFPMRLYSDKYVIDYLNKHYDGKNLKQISRKLGYTCNWLQKVINKNGINKNVRGDKE</sequence>
<evidence type="ECO:0000313" key="2">
    <source>
        <dbReference type="EMBL" id="MBC5628661.1"/>
    </source>
</evidence>
<dbReference type="Proteomes" id="UP000596929">
    <property type="component" value="Unassembled WGS sequence"/>
</dbReference>
<evidence type="ECO:0000259" key="1">
    <source>
        <dbReference type="Pfam" id="PF08765"/>
    </source>
</evidence>
<reference evidence="2 3" key="1">
    <citation type="submission" date="2020-08" db="EMBL/GenBank/DDBJ databases">
        <title>Genome public.</title>
        <authorList>
            <person name="Liu C."/>
            <person name="Sun Q."/>
        </authorList>
    </citation>
    <scope>NUCLEOTIDE SEQUENCE [LARGE SCALE GENOMIC DNA]</scope>
    <source>
        <strain evidence="2 3">NSJ-6</strain>
    </source>
</reference>
<name>A0ABR7DB93_9CLOT</name>
<accession>A0ABR7DB93</accession>
<dbReference type="InterPro" id="IPR014875">
    <property type="entry name" value="Mor_transcription_activator"/>
</dbReference>
<dbReference type="SUPFAM" id="SSF46689">
    <property type="entry name" value="Homeodomain-like"/>
    <property type="match status" value="1"/>
</dbReference>
<gene>
    <name evidence="2" type="ORF">H8S20_07140</name>
</gene>
<dbReference type="Pfam" id="PF08765">
    <property type="entry name" value="Mor"/>
    <property type="match status" value="1"/>
</dbReference>
<feature type="domain" description="Mor transcription activator" evidence="1">
    <location>
        <begin position="6"/>
        <end position="81"/>
    </location>
</feature>
<keyword evidence="3" id="KW-1185">Reference proteome</keyword>